<dbReference type="AlphaFoldDB" id="G2SYM1"/>
<dbReference type="GeneID" id="93724710"/>
<organism evidence="2 3">
    <name type="scientific">Roseburia hominis (strain DSM 16839 / JCM 17582 / NCIMB 14029 / A2-183)</name>
    <dbReference type="NCBI Taxonomy" id="585394"/>
    <lineage>
        <taxon>Bacteria</taxon>
        <taxon>Bacillati</taxon>
        <taxon>Bacillota</taxon>
        <taxon>Clostridia</taxon>
        <taxon>Lachnospirales</taxon>
        <taxon>Lachnospiraceae</taxon>
        <taxon>Roseburia</taxon>
    </lineage>
</organism>
<dbReference type="KEGG" id="rho:RHOM_15060"/>
<dbReference type="Pfam" id="PF04411">
    <property type="entry name" value="PDDEXK_7"/>
    <property type="match status" value="1"/>
</dbReference>
<evidence type="ECO:0000313" key="3">
    <source>
        <dbReference type="Proteomes" id="UP000008178"/>
    </source>
</evidence>
<dbReference type="eggNOG" id="COG1700">
    <property type="taxonomic scope" value="Bacteria"/>
</dbReference>
<sequence length="819" mass="94474">MDSQLTGSNELLYVQTEKVSVTIKGKATHPNFQGIEHKNGDSSIKVHCVDDFQMTLRDGDVPRFSSRNGEISTGIYSIYPMFYEQQQYEIVIEAVDGHKVAFWHDNLNVRNKVTRASRNHEILSGVINFGNEIGFSDLVIQIDGVNYLRLVIEVFPTKIDYQNDYKQIVEDVTKEVYNVVFDFLKKTYLGYQQSEKVNSSPVEFFAVINKIYKDFIKAADTIMSQPHHVLDTTHQVLPSHKVKKTDGRTIRWIKKHPDQAKRVNGEIRIERALAVRKQVSYDTKENQLTKYILLSTARKLESFKKNYLKLQRKEDQAVIAKIDGMVRELNRRCNTTFLADVEAKEASSGMSLVFSMAPGYRDLYKYYLMLLRGLSITGDVFNISVKDLALLYEYWCFIKLNSMMKDRYELISQDIVKVQGNGLFVSLVKGSSSKVKYRNSENGEVITLSYNPKSGQVPTVAQKPDNVLSLEKKTVNQVGKKVKYEYVFDAKYRVNPALEGSDYYNTISHTPGPETDDINTMHRYRDAIVYHNGADPYERTMFGAYVLFPYANKEEYRNHKFFESIEKVNIGGLPFLPSETSMVQDMLDALIADSPDSAFERATLPRGIEDKLAKIDWNQRDVLVGALRNRAQLDTCLKYKFYHIPASKIRDADLPIHYVAIYQSINIFGREAGIRYYGEVTKTSAVKRRDIREIPKNSDEAYYRFEIKEWKELNIPLVAKEVRDFPFFTNMFLLQHCPDVPDLHISSEEEYRLYIEVRRLANDASVNETDAEPGFKYDDKTIIMENGDIVVLKDGTKIEQISIETFMRKPRESMRVIAK</sequence>
<dbReference type="InterPro" id="IPR007505">
    <property type="entry name" value="PDDEXK_7"/>
</dbReference>
<name>G2SYM1_ROSHA</name>
<dbReference type="EMBL" id="CP003040">
    <property type="protein sequence ID" value="AEN98118.1"/>
    <property type="molecule type" value="Genomic_DNA"/>
</dbReference>
<dbReference type="Pfam" id="PF09823">
    <property type="entry name" value="DUF2357"/>
    <property type="match status" value="1"/>
</dbReference>
<dbReference type="InterPro" id="IPR018633">
    <property type="entry name" value="DUF2357"/>
</dbReference>
<evidence type="ECO:0000259" key="1">
    <source>
        <dbReference type="Pfam" id="PF09823"/>
    </source>
</evidence>
<reference evidence="2 3" key="1">
    <citation type="journal article" date="2015" name="Genome Announc.">
        <title>Complete genome sequence of the human gut symbiont Roseburia hominis.</title>
        <authorList>
            <person name="Travis A.J."/>
            <person name="Kelly D."/>
            <person name="Flint H.J."/>
            <person name="Aminov R.I."/>
        </authorList>
    </citation>
    <scope>NUCLEOTIDE SEQUENCE [LARGE SCALE GENOMIC DNA]</scope>
    <source>
        <strain evidence="3">DSM 16839 / JCM 17582 / NCIMB 14029 / A2-183</strain>
    </source>
</reference>
<dbReference type="RefSeq" id="WP_014081081.1">
    <property type="nucleotide sequence ID" value="NC_015977.1"/>
</dbReference>
<dbReference type="STRING" id="585394.RHOM_15060"/>
<dbReference type="REBASE" id="40173">
    <property type="entry name" value="Rho183McrBP"/>
</dbReference>
<evidence type="ECO:0000313" key="2">
    <source>
        <dbReference type="EMBL" id="AEN98118.1"/>
    </source>
</evidence>
<gene>
    <name evidence="2" type="ordered locus">RHOM_15060</name>
</gene>
<keyword evidence="3" id="KW-1185">Reference proteome</keyword>
<accession>G2SYM1</accession>
<dbReference type="BioCyc" id="RHOM585394:G1H02-2995-MONOMER"/>
<dbReference type="OrthoDB" id="11970at2"/>
<dbReference type="HOGENOM" id="CLU_018970_0_0_9"/>
<protein>
    <recommendedName>
        <fullName evidence="1">DUF2357 domain-containing protein</fullName>
    </recommendedName>
</protein>
<proteinExistence type="predicted"/>
<dbReference type="Proteomes" id="UP000008178">
    <property type="component" value="Chromosome"/>
</dbReference>
<feature type="domain" description="DUF2357" evidence="1">
    <location>
        <begin position="125"/>
        <end position="367"/>
    </location>
</feature>